<dbReference type="Proteomes" id="UP000295696">
    <property type="component" value="Unassembled WGS sequence"/>
</dbReference>
<evidence type="ECO:0000256" key="1">
    <source>
        <dbReference type="ARBA" id="ARBA00022679"/>
    </source>
</evidence>
<sequence>MAMRTHCADALPQIHELYRRLVFTILLRNTDDHLRNHGFLRAVRGWVLSPAFDINPELHPGGWLQTPISEIHGAECSIRAALDAAPYFELSESEAREMVGAMARIIAAEWRPIGRELGMMPSDFSALATVMENEDLVWARSF</sequence>
<organism evidence="4 5">
    <name type="scientific">Primorskyibacter sedentarius</name>
    <dbReference type="NCBI Taxonomy" id="745311"/>
    <lineage>
        <taxon>Bacteria</taxon>
        <taxon>Pseudomonadati</taxon>
        <taxon>Pseudomonadota</taxon>
        <taxon>Alphaproteobacteria</taxon>
        <taxon>Rhodobacterales</taxon>
        <taxon>Roseobacteraceae</taxon>
        <taxon>Primorskyibacter</taxon>
    </lineage>
</organism>
<dbReference type="AlphaFoldDB" id="A0A4R3IXU7"/>
<dbReference type="Pfam" id="PF07804">
    <property type="entry name" value="HipA_C"/>
    <property type="match status" value="1"/>
</dbReference>
<keyword evidence="5" id="KW-1185">Reference proteome</keyword>
<dbReference type="GO" id="GO:0016301">
    <property type="term" value="F:kinase activity"/>
    <property type="evidence" value="ECO:0007669"/>
    <property type="project" value="UniProtKB-KW"/>
</dbReference>
<name>A0A4R3IXU7_9RHOB</name>
<dbReference type="EMBL" id="SLZU01000029">
    <property type="protein sequence ID" value="TCS56159.1"/>
    <property type="molecule type" value="Genomic_DNA"/>
</dbReference>
<gene>
    <name evidence="4" type="ORF">EDD52_12917</name>
</gene>
<feature type="domain" description="HipA-like C-terminal" evidence="3">
    <location>
        <begin position="4"/>
        <end position="110"/>
    </location>
</feature>
<keyword evidence="2" id="KW-0418">Kinase</keyword>
<evidence type="ECO:0000259" key="3">
    <source>
        <dbReference type="Pfam" id="PF07804"/>
    </source>
</evidence>
<evidence type="ECO:0000313" key="5">
    <source>
        <dbReference type="Proteomes" id="UP000295696"/>
    </source>
</evidence>
<accession>A0A4R3IXU7</accession>
<protein>
    <submittedName>
        <fullName evidence="4">HipA-like protein</fullName>
    </submittedName>
</protein>
<evidence type="ECO:0000313" key="4">
    <source>
        <dbReference type="EMBL" id="TCS56159.1"/>
    </source>
</evidence>
<comment type="caution">
    <text evidence="4">The sequence shown here is derived from an EMBL/GenBank/DDBJ whole genome shotgun (WGS) entry which is preliminary data.</text>
</comment>
<proteinExistence type="predicted"/>
<keyword evidence="1" id="KW-0808">Transferase</keyword>
<evidence type="ECO:0000256" key="2">
    <source>
        <dbReference type="ARBA" id="ARBA00022777"/>
    </source>
</evidence>
<dbReference type="InterPro" id="IPR012893">
    <property type="entry name" value="HipA-like_C"/>
</dbReference>
<reference evidence="4 5" key="1">
    <citation type="submission" date="2019-03" db="EMBL/GenBank/DDBJ databases">
        <title>Genomic Encyclopedia of Type Strains, Phase IV (KMG-IV): sequencing the most valuable type-strain genomes for metagenomic binning, comparative biology and taxonomic classification.</title>
        <authorList>
            <person name="Goeker M."/>
        </authorList>
    </citation>
    <scope>NUCLEOTIDE SEQUENCE [LARGE SCALE GENOMIC DNA]</scope>
    <source>
        <strain evidence="4 5">DSM 104836</strain>
    </source>
</reference>